<dbReference type="HOGENOM" id="CLU_2986913_0_0_10"/>
<gene>
    <name evidence="1" type="ORF">BACCOPRO_00663</name>
</gene>
<dbReference type="AlphaFoldDB" id="S0F5J7"/>
<dbReference type="Proteomes" id="UP000014073">
    <property type="component" value="Unassembled WGS sequence"/>
</dbReference>
<accession>S0F5J7</accession>
<dbReference type="STRING" id="547042.BACCOPRO_00663"/>
<name>S0F5J7_9BACT</name>
<sequence>MPFSFLHFLFLSSFLLWEICFPGTGRPALSFPEAVSEPVGSYCEISKFCDTIKTYFS</sequence>
<reference evidence="1 2" key="1">
    <citation type="submission" date="2008-12" db="EMBL/GenBank/DDBJ databases">
        <authorList>
            <person name="Fulton L."/>
            <person name="Clifton S."/>
            <person name="Fulton B."/>
            <person name="Xu J."/>
            <person name="Minx P."/>
            <person name="Pepin K.H."/>
            <person name="Johnson M."/>
            <person name="Bhonagiri V."/>
            <person name="Nash W.E."/>
            <person name="Mardis E.R."/>
            <person name="Wilson R.K."/>
        </authorList>
    </citation>
    <scope>NUCLEOTIDE SEQUENCE [LARGE SCALE GENOMIC DNA]</scope>
    <source>
        <strain evidence="1 2">DSM 18228</strain>
    </source>
</reference>
<keyword evidence="2" id="KW-1185">Reference proteome</keyword>
<protein>
    <submittedName>
        <fullName evidence="1">Uncharacterized protein</fullName>
    </submittedName>
</protein>
<organism evidence="1 2">
    <name type="scientific">Phocaeicola coprophilus DSM 18228 = JCM 13818</name>
    <dbReference type="NCBI Taxonomy" id="547042"/>
    <lineage>
        <taxon>Bacteria</taxon>
        <taxon>Pseudomonadati</taxon>
        <taxon>Bacteroidota</taxon>
        <taxon>Bacteroidia</taxon>
        <taxon>Bacteroidales</taxon>
        <taxon>Bacteroidaceae</taxon>
        <taxon>Phocaeicola</taxon>
    </lineage>
</organism>
<proteinExistence type="predicted"/>
<comment type="caution">
    <text evidence="1">The sequence shown here is derived from an EMBL/GenBank/DDBJ whole genome shotgun (WGS) entry which is preliminary data.</text>
</comment>
<evidence type="ECO:0000313" key="1">
    <source>
        <dbReference type="EMBL" id="EEF75180.1"/>
    </source>
</evidence>
<dbReference type="EMBL" id="ACBW01000045">
    <property type="protein sequence ID" value="EEF75180.1"/>
    <property type="molecule type" value="Genomic_DNA"/>
</dbReference>
<evidence type="ECO:0000313" key="2">
    <source>
        <dbReference type="Proteomes" id="UP000014073"/>
    </source>
</evidence>